<feature type="active site" description="Proton acceptor" evidence="7">
    <location>
        <position position="237"/>
    </location>
</feature>
<dbReference type="EC" id="1.1.1.49" evidence="7"/>
<dbReference type="GO" id="GO:0009051">
    <property type="term" value="P:pentose-phosphate shunt, oxidative branch"/>
    <property type="evidence" value="ECO:0007669"/>
    <property type="project" value="TreeGrafter"/>
</dbReference>
<keyword evidence="11" id="KW-1185">Reference proteome</keyword>
<name>A0A2T5FXM6_9SPHN</name>
<evidence type="ECO:0000256" key="4">
    <source>
        <dbReference type="ARBA" id="ARBA00022857"/>
    </source>
</evidence>
<gene>
    <name evidence="7 10" type="primary">zwf</name>
    <name evidence="10" type="ORF">CLG96_10805</name>
</gene>
<evidence type="ECO:0000256" key="2">
    <source>
        <dbReference type="ARBA" id="ARBA00009975"/>
    </source>
</evidence>
<evidence type="ECO:0000256" key="3">
    <source>
        <dbReference type="ARBA" id="ARBA00022526"/>
    </source>
</evidence>
<dbReference type="AlphaFoldDB" id="A0A2T5FXM6"/>
<dbReference type="Pfam" id="PF00479">
    <property type="entry name" value="G6PD_N"/>
    <property type="match status" value="1"/>
</dbReference>
<dbReference type="Proteomes" id="UP000244162">
    <property type="component" value="Unassembled WGS sequence"/>
</dbReference>
<feature type="binding site" evidence="7">
    <location>
        <position position="175"/>
    </location>
    <ligand>
        <name>substrate</name>
    </ligand>
</feature>
<keyword evidence="6 7" id="KW-0119">Carbohydrate metabolism</keyword>
<dbReference type="Gene3D" id="3.40.50.720">
    <property type="entry name" value="NAD(P)-binding Rossmann-like Domain"/>
    <property type="match status" value="1"/>
</dbReference>
<keyword evidence="5 7" id="KW-0560">Oxidoreductase</keyword>
<evidence type="ECO:0000256" key="1">
    <source>
        <dbReference type="ARBA" id="ARBA00004937"/>
    </source>
</evidence>
<feature type="binding site" evidence="7">
    <location>
        <position position="179"/>
    </location>
    <ligand>
        <name>substrate</name>
    </ligand>
</feature>
<dbReference type="PANTHER" id="PTHR23429">
    <property type="entry name" value="GLUCOSE-6-PHOSPHATE 1-DEHYDROGENASE G6PD"/>
    <property type="match status" value="1"/>
</dbReference>
<dbReference type="Pfam" id="PF02781">
    <property type="entry name" value="G6PD_C"/>
    <property type="match status" value="1"/>
</dbReference>
<dbReference type="NCBIfam" id="TIGR00871">
    <property type="entry name" value="zwf"/>
    <property type="match status" value="1"/>
</dbReference>
<dbReference type="GO" id="GO:0005829">
    <property type="term" value="C:cytosol"/>
    <property type="evidence" value="ECO:0007669"/>
    <property type="project" value="TreeGrafter"/>
</dbReference>
<dbReference type="InterPro" id="IPR001282">
    <property type="entry name" value="G6P_DH"/>
</dbReference>
<dbReference type="InterPro" id="IPR019796">
    <property type="entry name" value="G6P_DH_AS"/>
</dbReference>
<dbReference type="OrthoDB" id="9802739at2"/>
<evidence type="ECO:0000313" key="11">
    <source>
        <dbReference type="Proteomes" id="UP000244162"/>
    </source>
</evidence>
<protein>
    <recommendedName>
        <fullName evidence="7">Glucose-6-phosphate 1-dehydrogenase</fullName>
        <shortName evidence="7">G6PD</shortName>
        <ecNumber evidence="7">1.1.1.49</ecNumber>
    </recommendedName>
</protein>
<dbReference type="InterPro" id="IPR036291">
    <property type="entry name" value="NAD(P)-bd_dom_sf"/>
</dbReference>
<evidence type="ECO:0000259" key="9">
    <source>
        <dbReference type="Pfam" id="PF02781"/>
    </source>
</evidence>
<feature type="binding site" evidence="7">
    <location>
        <begin position="91"/>
        <end position="92"/>
    </location>
    <ligand>
        <name>NADP(+)</name>
        <dbReference type="ChEBI" id="CHEBI:58349"/>
    </ligand>
</feature>
<dbReference type="InterPro" id="IPR022674">
    <property type="entry name" value="G6P_DH_NAD-bd"/>
</dbReference>
<dbReference type="InterPro" id="IPR022675">
    <property type="entry name" value="G6P_DH_C"/>
</dbReference>
<dbReference type="GO" id="GO:0050661">
    <property type="term" value="F:NADP binding"/>
    <property type="evidence" value="ECO:0007669"/>
    <property type="project" value="UniProtKB-UniRule"/>
</dbReference>
<comment type="caution">
    <text evidence="10">The sequence shown here is derived from an EMBL/GenBank/DDBJ whole genome shotgun (WGS) entry which is preliminary data.</text>
</comment>
<feature type="binding site" evidence="7">
    <location>
        <position position="335"/>
    </location>
    <ligand>
        <name>substrate</name>
    </ligand>
</feature>
<dbReference type="SUPFAM" id="SSF51735">
    <property type="entry name" value="NAD(P)-binding Rossmann-fold domains"/>
    <property type="match status" value="1"/>
</dbReference>
<feature type="binding site" evidence="7">
    <location>
        <position position="232"/>
    </location>
    <ligand>
        <name>substrate</name>
    </ligand>
</feature>
<feature type="binding site" evidence="7">
    <location>
        <position position="48"/>
    </location>
    <ligand>
        <name>NADP(+)</name>
        <dbReference type="ChEBI" id="CHEBI:58349"/>
    </ligand>
</feature>
<comment type="similarity">
    <text evidence="2 7">Belongs to the glucose-6-phosphate dehydrogenase family.</text>
</comment>
<evidence type="ECO:0000256" key="5">
    <source>
        <dbReference type="ARBA" id="ARBA00023002"/>
    </source>
</evidence>
<dbReference type="HAMAP" id="MF_00966">
    <property type="entry name" value="G6PD"/>
    <property type="match status" value="1"/>
</dbReference>
<feature type="domain" description="Glucose-6-phosphate dehydrogenase NAD-binding" evidence="8">
    <location>
        <begin position="12"/>
        <end position="184"/>
    </location>
</feature>
<comment type="pathway">
    <text evidence="1 7">Carbohydrate degradation; pentose phosphate pathway; D-ribulose 5-phosphate from D-glucose 6-phosphate (oxidative stage): step 1/3.</text>
</comment>
<evidence type="ECO:0000256" key="7">
    <source>
        <dbReference type="HAMAP-Rule" id="MF_00966"/>
    </source>
</evidence>
<comment type="catalytic activity">
    <reaction evidence="7">
        <text>D-glucose 6-phosphate + NADP(+) = 6-phospho-D-glucono-1,5-lactone + NADPH + H(+)</text>
        <dbReference type="Rhea" id="RHEA:15841"/>
        <dbReference type="ChEBI" id="CHEBI:15378"/>
        <dbReference type="ChEBI" id="CHEBI:57783"/>
        <dbReference type="ChEBI" id="CHEBI:57955"/>
        <dbReference type="ChEBI" id="CHEBI:58349"/>
        <dbReference type="ChEBI" id="CHEBI:61548"/>
        <dbReference type="EC" id="1.1.1.49"/>
    </reaction>
</comment>
<organism evidence="10 11">
    <name type="scientific">Sphingomonas oleivorans</name>
    <dbReference type="NCBI Taxonomy" id="1735121"/>
    <lineage>
        <taxon>Bacteria</taxon>
        <taxon>Pseudomonadati</taxon>
        <taxon>Pseudomonadota</taxon>
        <taxon>Alphaproteobacteria</taxon>
        <taxon>Sphingomonadales</taxon>
        <taxon>Sphingomonadaceae</taxon>
        <taxon>Sphingomonas</taxon>
    </lineage>
</organism>
<dbReference type="EMBL" id="NWBU01000009">
    <property type="protein sequence ID" value="PTQ10872.1"/>
    <property type="molecule type" value="Genomic_DNA"/>
</dbReference>
<dbReference type="GO" id="GO:0006006">
    <property type="term" value="P:glucose metabolic process"/>
    <property type="evidence" value="ECO:0007669"/>
    <property type="project" value="UniProtKB-KW"/>
</dbReference>
<keyword evidence="3 7" id="KW-0313">Glucose metabolism</keyword>
<dbReference type="GO" id="GO:0004345">
    <property type="term" value="F:glucose-6-phosphate dehydrogenase activity"/>
    <property type="evidence" value="ECO:0007669"/>
    <property type="project" value="UniProtKB-UniRule"/>
</dbReference>
<dbReference type="PRINTS" id="PR00079">
    <property type="entry name" value="G6PDHDRGNASE"/>
</dbReference>
<comment type="function">
    <text evidence="7">Catalyzes the oxidation of glucose 6-phosphate to 6-phosphogluconolactone.</text>
</comment>
<feature type="domain" description="Glucose-6-phosphate dehydrogenase C-terminal" evidence="9">
    <location>
        <begin position="186"/>
        <end position="485"/>
    </location>
</feature>
<accession>A0A2T5FXM6</accession>
<reference evidence="10 11" key="1">
    <citation type="submission" date="2017-09" db="EMBL/GenBank/DDBJ databases">
        <title>Sphingomonas panjinensis sp.nov., isolated from oil-contaminated soil.</title>
        <authorList>
            <person name="Wang L."/>
            <person name="Chen L."/>
        </authorList>
    </citation>
    <scope>NUCLEOTIDE SEQUENCE [LARGE SCALE GENOMIC DNA]</scope>
    <source>
        <strain evidence="10 11">FW-11</strain>
    </source>
</reference>
<dbReference type="RefSeq" id="WP_107967897.1">
    <property type="nucleotide sequence ID" value="NZ_NWBU01000009.1"/>
</dbReference>
<dbReference type="PIRSF" id="PIRSF000110">
    <property type="entry name" value="G6PD"/>
    <property type="match status" value="1"/>
</dbReference>
<evidence type="ECO:0000259" key="8">
    <source>
        <dbReference type="Pfam" id="PF00479"/>
    </source>
</evidence>
<dbReference type="SUPFAM" id="SSF55347">
    <property type="entry name" value="Glyceraldehyde-3-phosphate dehydrogenase-like, C-terminal domain"/>
    <property type="match status" value="1"/>
</dbReference>
<proteinExistence type="inferred from homology"/>
<evidence type="ECO:0000256" key="6">
    <source>
        <dbReference type="ARBA" id="ARBA00023277"/>
    </source>
</evidence>
<feature type="binding site" evidence="7">
    <location>
        <position position="213"/>
    </location>
    <ligand>
        <name>substrate</name>
    </ligand>
</feature>
<dbReference type="PROSITE" id="PS00069">
    <property type="entry name" value="G6P_DEHYDROGENASE"/>
    <property type="match status" value="1"/>
</dbReference>
<evidence type="ECO:0000313" key="10">
    <source>
        <dbReference type="EMBL" id="PTQ10872.1"/>
    </source>
</evidence>
<keyword evidence="4 7" id="KW-0521">NADP</keyword>
<dbReference type="Gene3D" id="3.30.360.10">
    <property type="entry name" value="Dihydrodipicolinate Reductase, domain 2"/>
    <property type="match status" value="1"/>
</dbReference>
<dbReference type="PANTHER" id="PTHR23429:SF0">
    <property type="entry name" value="GLUCOSE-6-PHOSPHATE 1-DEHYDROGENASE"/>
    <property type="match status" value="1"/>
</dbReference>
<feature type="binding site" evidence="7">
    <location>
        <position position="145"/>
    </location>
    <ligand>
        <name>NADP(+)</name>
        <dbReference type="ChEBI" id="CHEBI:58349"/>
    </ligand>
</feature>
<comment type="caution">
    <text evidence="7">Lacks conserved residue(s) required for the propagation of feature annotation.</text>
</comment>
<sequence>MTTRTSSAALLLYGATGDLAQRMLLPSLFGLDADGLLPADFRIIGTARSDMDDAGFREHAADALKRFIDSDRLTKDAVARFLARLSYVTADVSDPAGFTRLAEAVPDKGELSIFLSTAPSLFAATIAGMDAAGLAGPDVRLALEKPLGHDLASSRQINDAVKSVFPEERTFRIDHYLGKETVQNLLALRFGNALFEPMWNAQGIEHVQITVAETVGLEGRIAYFDGSGSLRDMVQNHMLQLLALVAMEPPSQFDAAAVRDEKVKVLRSLRKIGPADAARHSVIGQYGPGAVGGAPVRGYADELGHASDTETFVALKAHVDNWRWKDVPFYLRTGKRLPARQSEIVIQFKPVPHSIFATGGAVLRPNKLVIRLQPEENIRLLMMAKQPGLDREGIRLREIPLDLSMANAFADVRRRIAYERLLLDLIEGDPTLFVRRDEVEAQWEWIDAIRQGWEANCMTPKPYAAGTWGPSAAIALTERDGVSWHD</sequence>
<dbReference type="UniPathway" id="UPA00115">
    <property type="reaction ID" value="UER00408"/>
</dbReference>